<keyword evidence="6" id="KW-0170">Cobalt</keyword>
<dbReference type="NCBIfam" id="TIGR00641">
    <property type="entry name" value="acid_CoA_mut_N"/>
    <property type="match status" value="1"/>
</dbReference>
<evidence type="ECO:0000313" key="8">
    <source>
        <dbReference type="EMBL" id="MFD1383530.1"/>
    </source>
</evidence>
<dbReference type="PANTHER" id="PTHR48101">
    <property type="entry name" value="METHYLMALONYL-COA MUTASE, MITOCHONDRIAL-RELATED"/>
    <property type="match status" value="1"/>
</dbReference>
<evidence type="ECO:0000256" key="2">
    <source>
        <dbReference type="ARBA" id="ARBA00008465"/>
    </source>
</evidence>
<evidence type="ECO:0000256" key="4">
    <source>
        <dbReference type="ARBA" id="ARBA00022723"/>
    </source>
</evidence>
<keyword evidence="9" id="KW-1185">Reference proteome</keyword>
<dbReference type="Gene3D" id="3.40.50.280">
    <property type="entry name" value="Cobalamin-binding domain"/>
    <property type="match status" value="1"/>
</dbReference>
<evidence type="ECO:0000256" key="5">
    <source>
        <dbReference type="ARBA" id="ARBA00023235"/>
    </source>
</evidence>
<protein>
    <submittedName>
        <fullName evidence="8">Methylmalonyl-CoA mutase family protein</fullName>
    </submittedName>
</protein>
<evidence type="ECO:0000313" key="9">
    <source>
        <dbReference type="Proteomes" id="UP001597059"/>
    </source>
</evidence>
<comment type="caution">
    <text evidence="8">The sequence shown here is derived from an EMBL/GenBank/DDBJ whole genome shotgun (WGS) entry which is preliminary data.</text>
</comment>
<dbReference type="PANTHER" id="PTHR48101:SF4">
    <property type="entry name" value="METHYLMALONYL-COA MUTASE, MITOCHONDRIAL"/>
    <property type="match status" value="1"/>
</dbReference>
<keyword evidence="3" id="KW-0846">Cobalamin</keyword>
<dbReference type="InterPro" id="IPR016176">
    <property type="entry name" value="Cbl-dep_enz_cat"/>
</dbReference>
<dbReference type="Pfam" id="PF02310">
    <property type="entry name" value="B12-binding"/>
    <property type="match status" value="1"/>
</dbReference>
<keyword evidence="4" id="KW-0479">Metal-binding</keyword>
<dbReference type="InterPro" id="IPR006099">
    <property type="entry name" value="MeMalonylCoA_mutase_a/b_cat"/>
</dbReference>
<dbReference type="PROSITE" id="PS51332">
    <property type="entry name" value="B12_BINDING"/>
    <property type="match status" value="1"/>
</dbReference>
<dbReference type="Gene3D" id="3.20.20.240">
    <property type="entry name" value="Methylmalonyl-CoA mutase"/>
    <property type="match status" value="1"/>
</dbReference>
<reference evidence="9" key="1">
    <citation type="journal article" date="2019" name="Int. J. Syst. Evol. Microbiol.">
        <title>The Global Catalogue of Microorganisms (GCM) 10K type strain sequencing project: providing services to taxonomists for standard genome sequencing and annotation.</title>
        <authorList>
            <consortium name="The Broad Institute Genomics Platform"/>
            <consortium name="The Broad Institute Genome Sequencing Center for Infectious Disease"/>
            <person name="Wu L."/>
            <person name="Ma J."/>
        </authorList>
    </citation>
    <scope>NUCLEOTIDE SEQUENCE [LARGE SCALE GENOMIC DNA]</scope>
    <source>
        <strain evidence="9">JCM 30774</strain>
    </source>
</reference>
<name>A0ABW4B4L0_9GAMM</name>
<comment type="similarity">
    <text evidence="2">Belongs to the methylmalonyl-CoA mutase family.</text>
</comment>
<feature type="domain" description="B12-binding" evidence="7">
    <location>
        <begin position="541"/>
        <end position="666"/>
    </location>
</feature>
<keyword evidence="5" id="KW-0413">Isomerase</keyword>
<dbReference type="InterPro" id="IPR006098">
    <property type="entry name" value="MMCoA_mutase_a_cat"/>
</dbReference>
<dbReference type="SUPFAM" id="SSF52242">
    <property type="entry name" value="Cobalamin (vitamin B12)-binding domain"/>
    <property type="match status" value="1"/>
</dbReference>
<comment type="cofactor">
    <cofactor evidence="1">
        <name>adenosylcob(III)alamin</name>
        <dbReference type="ChEBI" id="CHEBI:18408"/>
    </cofactor>
</comment>
<dbReference type="EMBL" id="JBHTMN010000011">
    <property type="protein sequence ID" value="MFD1383530.1"/>
    <property type="molecule type" value="Genomic_DNA"/>
</dbReference>
<gene>
    <name evidence="8" type="ORF">ACFQ45_09140</name>
</gene>
<accession>A0ABW4B4L0</accession>
<evidence type="ECO:0000259" key="7">
    <source>
        <dbReference type="PROSITE" id="PS51332"/>
    </source>
</evidence>
<dbReference type="InterPro" id="IPR006159">
    <property type="entry name" value="Acid_CoA_mut_C"/>
</dbReference>
<proteinExistence type="inferred from homology"/>
<dbReference type="SUPFAM" id="SSF51703">
    <property type="entry name" value="Cobalamin (vitamin B12)-dependent enzymes"/>
    <property type="match status" value="1"/>
</dbReference>
<evidence type="ECO:0000256" key="3">
    <source>
        <dbReference type="ARBA" id="ARBA00022628"/>
    </source>
</evidence>
<evidence type="ECO:0000256" key="1">
    <source>
        <dbReference type="ARBA" id="ARBA00001922"/>
    </source>
</evidence>
<sequence>MSSVRAKGIYKSLPNLAKSWQSSEAGQAPFVRGPYRTMYQQKPWTMRQYAGFSSADATNEFFKKQLENGQTGLSVAFDLPTHLGLDSTDERAQYDVGKTGVAIDSVEDMKRLFDGIDLSSVSVSMTMNGAIMPILACYIVAAEEAGYASSSLRGTIQNDILKEFAVRNTFIHAPKPSLEMSIDVVEFSQKKLPNFNTMSISGYHFQEGGATPELELALTLAHAKVYLLACQKRGLDLNTIARRLSFFFASGMAFFKEIAKLRAARKLWHDLLVELGVTDEQALRMKMHCQTSGVSLNAESPYDNLTRTTVEAMAAVMGGTQSLHTNSFDEAIALPSDFAASLALGTQQILQQETGLIDVVDPWGGSYMMETLTSEMIDYVNSTLISLESGEGVLAKVEQGDIAFFIHQQAMQQAQLSKPFVTSISDQQDKPQVSPRVIHSEKALESQRLSINKLKLVRNNRLVNQSLEKLKEKALSGQNLMPYVVAAIKHRATVGEVTEALCQIHPRFFPQQKISNELLDSEDLKTVRSRYQQFMNKNGRALKVLFTKVGLDGHDRGAKQVVATLKAVGLDVTYLPVLTPFSEVQSMIQNHHFDVVGISSLAGAHLDFSKAVFSCIDPVKTALIVGGVIPDHDFESLEKIGIEGIFTRHSEIGLVVNRIIELVEAK</sequence>
<dbReference type="InterPro" id="IPR036724">
    <property type="entry name" value="Cobalamin-bd_sf"/>
</dbReference>
<evidence type="ECO:0000256" key="6">
    <source>
        <dbReference type="ARBA" id="ARBA00023285"/>
    </source>
</evidence>
<dbReference type="Proteomes" id="UP001597059">
    <property type="component" value="Unassembled WGS sequence"/>
</dbReference>
<dbReference type="InterPro" id="IPR006158">
    <property type="entry name" value="Cobalamin-bd"/>
</dbReference>
<dbReference type="NCBIfam" id="TIGR00640">
    <property type="entry name" value="acid_CoA_mut_C"/>
    <property type="match status" value="1"/>
</dbReference>
<dbReference type="Pfam" id="PF01642">
    <property type="entry name" value="MM_CoA_mutase"/>
    <property type="match status" value="1"/>
</dbReference>
<organism evidence="8 9">
    <name type="scientific">Rhodanobacter aciditrophus</name>
    <dbReference type="NCBI Taxonomy" id="1623218"/>
    <lineage>
        <taxon>Bacteria</taxon>
        <taxon>Pseudomonadati</taxon>
        <taxon>Pseudomonadota</taxon>
        <taxon>Gammaproteobacteria</taxon>
        <taxon>Lysobacterales</taxon>
        <taxon>Rhodanobacteraceae</taxon>
        <taxon>Rhodanobacter</taxon>
    </lineage>
</organism>
<dbReference type="RefSeq" id="WP_377366893.1">
    <property type="nucleotide sequence ID" value="NZ_JBHTMN010000011.1"/>
</dbReference>